<feature type="binding site" evidence="14">
    <location>
        <position position="83"/>
    </location>
    <ligand>
        <name>[4Fe-4S] cluster</name>
        <dbReference type="ChEBI" id="CHEBI:49883"/>
        <label>1</label>
    </ligand>
</feature>
<dbReference type="GO" id="GO:0046872">
    <property type="term" value="F:metal ion binding"/>
    <property type="evidence" value="ECO:0007669"/>
    <property type="project" value="UniProtKB-KW"/>
</dbReference>
<dbReference type="InterPro" id="IPR005839">
    <property type="entry name" value="Methylthiotransferase"/>
</dbReference>
<dbReference type="SUPFAM" id="SSF102114">
    <property type="entry name" value="Radical SAM enzymes"/>
    <property type="match status" value="1"/>
</dbReference>
<evidence type="ECO:0000313" key="19">
    <source>
        <dbReference type="Proteomes" id="UP000253728"/>
    </source>
</evidence>
<dbReference type="InterPro" id="IPR058240">
    <property type="entry name" value="rSAM_sf"/>
</dbReference>
<dbReference type="SFLD" id="SFLDG01061">
    <property type="entry name" value="methylthiotransferase"/>
    <property type="match status" value="1"/>
</dbReference>
<dbReference type="InterPro" id="IPR013848">
    <property type="entry name" value="Methylthiotransferase_N"/>
</dbReference>
<dbReference type="SMART" id="SM00729">
    <property type="entry name" value="Elp3"/>
    <property type="match status" value="1"/>
</dbReference>
<keyword evidence="2 14" id="KW-0004">4Fe-4S</keyword>
<feature type="binding site" evidence="14">
    <location>
        <position position="157"/>
    </location>
    <ligand>
        <name>[4Fe-4S] cluster</name>
        <dbReference type="ChEBI" id="CHEBI:49883"/>
        <label>2</label>
        <note>4Fe-4S-S-AdoMet</note>
    </ligand>
</feature>
<organism evidence="18 19">
    <name type="scientific">Aggregatibacter aphrophilus</name>
    <name type="common">Haemophilus aphrophilus</name>
    <dbReference type="NCBI Taxonomy" id="732"/>
    <lineage>
        <taxon>Bacteria</taxon>
        <taxon>Pseudomonadati</taxon>
        <taxon>Pseudomonadota</taxon>
        <taxon>Gammaproteobacteria</taxon>
        <taxon>Pasteurellales</taxon>
        <taxon>Pasteurellaceae</taxon>
        <taxon>Aggregatibacter</taxon>
    </lineage>
</organism>
<dbReference type="RefSeq" id="WP_005703776.1">
    <property type="nucleotide sequence ID" value="NZ_MAQF01000012.1"/>
</dbReference>
<proteinExistence type="inferred from homology"/>
<comment type="catalytic activity">
    <reaction evidence="12">
        <text>2-thio-N(6)-dimethylallyladenosine(37) in tRNA + S-adenosyl-L-methionine = 2-methylsulfanyl-N(6)-dimethylallyladenosine(37) in tRNA + S-adenosyl-L-homocysteine + H(+)</text>
        <dbReference type="Rhea" id="RHEA:37063"/>
        <dbReference type="Rhea" id="RHEA-COMP:10376"/>
        <dbReference type="Rhea" id="RHEA-COMP:10377"/>
        <dbReference type="ChEBI" id="CHEBI:15378"/>
        <dbReference type="ChEBI" id="CHEBI:57856"/>
        <dbReference type="ChEBI" id="CHEBI:59789"/>
        <dbReference type="ChEBI" id="CHEBI:74416"/>
        <dbReference type="ChEBI" id="CHEBI:74417"/>
    </reaction>
    <physiologicalReaction direction="left-to-right" evidence="12">
        <dbReference type="Rhea" id="RHEA:37064"/>
    </physiologicalReaction>
</comment>
<dbReference type="PANTHER" id="PTHR43020">
    <property type="entry name" value="CDK5 REGULATORY SUBUNIT-ASSOCIATED PROTEIN 1"/>
    <property type="match status" value="1"/>
</dbReference>
<evidence type="ECO:0000256" key="9">
    <source>
        <dbReference type="ARBA" id="ARBA00023014"/>
    </source>
</evidence>
<keyword evidence="9 14" id="KW-0411">Iron-sulfur</keyword>
<dbReference type="PROSITE" id="PS51449">
    <property type="entry name" value="MTTASE_N"/>
    <property type="match status" value="1"/>
</dbReference>
<evidence type="ECO:0000256" key="14">
    <source>
        <dbReference type="HAMAP-Rule" id="MF_01864"/>
    </source>
</evidence>
<evidence type="ECO:0000259" key="16">
    <source>
        <dbReference type="PROSITE" id="PS51449"/>
    </source>
</evidence>
<dbReference type="PANTHER" id="PTHR43020:SF2">
    <property type="entry name" value="MITOCHONDRIAL TRNA METHYLTHIOTRANSFERASE CDK5RAP1"/>
    <property type="match status" value="1"/>
</dbReference>
<feature type="binding site" evidence="14">
    <location>
        <position position="12"/>
    </location>
    <ligand>
        <name>[4Fe-4S] cluster</name>
        <dbReference type="ChEBI" id="CHEBI:49883"/>
        <label>1</label>
    </ligand>
</feature>
<dbReference type="InterPro" id="IPR006638">
    <property type="entry name" value="Elp3/MiaA/NifB-like_rSAM"/>
</dbReference>
<dbReference type="InterPro" id="IPR020612">
    <property type="entry name" value="Methylthiotransferase_CS"/>
</dbReference>
<feature type="domain" description="MTTase N-terminal" evidence="16">
    <location>
        <begin position="3"/>
        <end position="120"/>
    </location>
</feature>
<evidence type="ECO:0000256" key="1">
    <source>
        <dbReference type="ARBA" id="ARBA00003234"/>
    </source>
</evidence>
<dbReference type="STRING" id="732.ADJ80_10730"/>
<keyword evidence="3 14" id="KW-0963">Cytoplasm</keyword>
<comment type="subunit">
    <text evidence="14">Monomer.</text>
</comment>
<keyword evidence="8 14" id="KW-0408">Iron</keyword>
<sequence>MTQKLHIKTWGCQMNEYDSSKMADLLHSTHGLELTDVPEEADVLLLNTCSIREKAQEKVFHQLGRWKELKKSNPKLLIGVGGCVASQEGEHIRTRAPYVDIVFGPQTLHRLPEMINQIRGGKSSVVDISFPEIEKFDRLPEPRAEGPTAFVSIMEGCNKYCTYCVVPYTRGEEVSRPVDDILFEIAQLAEQGVREVNLLGQNVNAYRGPTFDGEICTFAELLRLVAAIDGIDRLRFTTSHPIEFTDDIIDVYRDTPELVSFLHLPVQSGSDRILTMMKRGHTAIEYKSIIRKLKAVRPNIQISSDFIVGFPGETEEDFEQTMNLIAQVNFDMSFSFIYSARPGTPAADYPDDVTEDEKKQRLYLLQQRINNQAAQFSRAMLGTEQRVLVEGPSKKDIMELTGRTENNRIVNFQGSPDMIGKFVDIKITDVFTNSLRGEVVRTEDEMGLRVLQSPQMVINRTRKEDELGVGRYVG</sequence>
<dbReference type="PROSITE" id="PS01278">
    <property type="entry name" value="MTTASE_RADICAL"/>
    <property type="match status" value="1"/>
</dbReference>
<evidence type="ECO:0000256" key="4">
    <source>
        <dbReference type="ARBA" id="ARBA00022679"/>
    </source>
</evidence>
<dbReference type="PROSITE" id="PS51918">
    <property type="entry name" value="RADICAL_SAM"/>
    <property type="match status" value="1"/>
</dbReference>
<evidence type="ECO:0000256" key="10">
    <source>
        <dbReference type="ARBA" id="ARBA00033765"/>
    </source>
</evidence>
<comment type="similarity">
    <text evidence="14">Belongs to the methylthiotransferase family. MiaB subfamily.</text>
</comment>
<dbReference type="GO" id="GO:0005829">
    <property type="term" value="C:cytosol"/>
    <property type="evidence" value="ECO:0007669"/>
    <property type="project" value="TreeGrafter"/>
</dbReference>
<dbReference type="Pfam" id="PF00919">
    <property type="entry name" value="UPF0004"/>
    <property type="match status" value="1"/>
</dbReference>
<dbReference type="EMBL" id="UFSP01000001">
    <property type="protein sequence ID" value="SSY93652.1"/>
    <property type="molecule type" value="Genomic_DNA"/>
</dbReference>
<evidence type="ECO:0000256" key="7">
    <source>
        <dbReference type="ARBA" id="ARBA00022723"/>
    </source>
</evidence>
<dbReference type="NCBIfam" id="TIGR00089">
    <property type="entry name" value="MiaB/RimO family radical SAM methylthiotransferase"/>
    <property type="match status" value="1"/>
</dbReference>
<dbReference type="SFLD" id="SFLDS00029">
    <property type="entry name" value="Radical_SAM"/>
    <property type="match status" value="1"/>
</dbReference>
<evidence type="ECO:0000256" key="5">
    <source>
        <dbReference type="ARBA" id="ARBA00022691"/>
    </source>
</evidence>
<keyword evidence="6 14" id="KW-0819">tRNA processing</keyword>
<name>A0A336N2F4_AGGAP</name>
<dbReference type="SFLD" id="SFLDF00273">
    <property type="entry name" value="(dimethylallyl)adenosine_tRNA"/>
    <property type="match status" value="1"/>
</dbReference>
<dbReference type="Gene3D" id="3.80.30.20">
    <property type="entry name" value="tm_1862 like domain"/>
    <property type="match status" value="1"/>
</dbReference>
<reference evidence="18 19" key="1">
    <citation type="submission" date="2018-06" db="EMBL/GenBank/DDBJ databases">
        <authorList>
            <consortium name="Pathogen Informatics"/>
            <person name="Doyle S."/>
        </authorList>
    </citation>
    <scope>NUCLEOTIDE SEQUENCE [LARGE SCALE GENOMIC DNA]</scope>
    <source>
        <strain evidence="18 19">NCTC5908</strain>
    </source>
</reference>
<evidence type="ECO:0000256" key="6">
    <source>
        <dbReference type="ARBA" id="ARBA00022694"/>
    </source>
</evidence>
<dbReference type="InterPro" id="IPR006463">
    <property type="entry name" value="MiaB_methiolase"/>
</dbReference>
<dbReference type="SFLD" id="SFLDG01082">
    <property type="entry name" value="B12-binding_domain_containing"/>
    <property type="match status" value="1"/>
</dbReference>
<keyword evidence="4 14" id="KW-0808">Transferase</keyword>
<evidence type="ECO:0000256" key="11">
    <source>
        <dbReference type="ARBA" id="ARBA00050926"/>
    </source>
</evidence>
<evidence type="ECO:0000256" key="3">
    <source>
        <dbReference type="ARBA" id="ARBA00022490"/>
    </source>
</evidence>
<dbReference type="GeneID" id="49636502"/>
<evidence type="ECO:0000313" key="18">
    <source>
        <dbReference type="EMBL" id="SSY93652.1"/>
    </source>
</evidence>
<comment type="cofactor">
    <cofactor evidence="14">
        <name>[4Fe-4S] cluster</name>
        <dbReference type="ChEBI" id="CHEBI:49883"/>
    </cofactor>
    <text evidence="14">Binds 2 [4Fe-4S] clusters. One cluster is coordinated with 3 cysteines and an exchangeable S-adenosyl-L-methionine.</text>
</comment>
<dbReference type="NCBIfam" id="TIGR01574">
    <property type="entry name" value="miaB-methiolase"/>
    <property type="match status" value="1"/>
</dbReference>
<dbReference type="PROSITE" id="PS50926">
    <property type="entry name" value="TRAM"/>
    <property type="match status" value="1"/>
</dbReference>
<accession>A0A336N2F4</accession>
<dbReference type="Pfam" id="PF04055">
    <property type="entry name" value="Radical_SAM"/>
    <property type="match status" value="1"/>
</dbReference>
<protein>
    <recommendedName>
        <fullName evidence="10 14">tRNA-2-methylthio-N(6)-dimethylallyladenosine synthase</fullName>
        <ecNumber evidence="10 14">2.8.4.3</ecNumber>
    </recommendedName>
    <alternativeName>
        <fullName evidence="14">(Dimethylallyl)adenosine tRNA methylthiotransferase MiaB</fullName>
    </alternativeName>
    <alternativeName>
        <fullName evidence="14">tRNA-i(6)A37 methylthiotransferase</fullName>
    </alternativeName>
</protein>
<feature type="binding site" evidence="14">
    <location>
        <position position="49"/>
    </location>
    <ligand>
        <name>[4Fe-4S] cluster</name>
        <dbReference type="ChEBI" id="CHEBI:49883"/>
        <label>1</label>
    </ligand>
</feature>
<comment type="subcellular location">
    <subcellularLocation>
        <location evidence="14">Cytoplasm</location>
    </subcellularLocation>
</comment>
<feature type="domain" description="Radical SAM core" evidence="17">
    <location>
        <begin position="143"/>
        <end position="375"/>
    </location>
</feature>
<comment type="function">
    <text evidence="1 14">Catalyzes the methylthiolation of N6-(dimethylallyl)adenosine (i(6)A), leading to the formation of 2-methylthio-N6-(dimethylallyl)adenosine (ms(2)i(6)A) at position 37 in tRNAs that read codons beginning with uridine.</text>
</comment>
<dbReference type="InterPro" id="IPR007197">
    <property type="entry name" value="rSAM"/>
</dbReference>
<evidence type="ECO:0000259" key="15">
    <source>
        <dbReference type="PROSITE" id="PS50926"/>
    </source>
</evidence>
<dbReference type="InterPro" id="IPR038135">
    <property type="entry name" value="Methylthiotransferase_N_sf"/>
</dbReference>
<dbReference type="FunFam" id="3.80.30.20:FF:000001">
    <property type="entry name" value="tRNA-2-methylthio-N(6)-dimethylallyladenosine synthase 2"/>
    <property type="match status" value="1"/>
</dbReference>
<dbReference type="InterPro" id="IPR023404">
    <property type="entry name" value="rSAM_horseshoe"/>
</dbReference>
<dbReference type="GO" id="GO:0035597">
    <property type="term" value="F:tRNA-2-methylthio-N(6)-dimethylallyladenosine(37) synthase activity"/>
    <property type="evidence" value="ECO:0007669"/>
    <property type="project" value="UniProtKB-EC"/>
</dbReference>
<comment type="catalytic activity">
    <reaction evidence="11">
        <text>N(6)-dimethylallyladenosine(37) in tRNA + (sulfur carrier)-SH + AH2 + S-adenosyl-L-methionine = 2-thio-N(6)-dimethylallyladenosine(37) in tRNA + (sulfur carrier)-H + 5'-deoxyadenosine + L-methionine + A + H(+)</text>
        <dbReference type="Rhea" id="RHEA:36339"/>
        <dbReference type="Rhea" id="RHEA-COMP:10375"/>
        <dbReference type="Rhea" id="RHEA-COMP:10377"/>
        <dbReference type="Rhea" id="RHEA-COMP:14737"/>
        <dbReference type="Rhea" id="RHEA-COMP:14739"/>
        <dbReference type="ChEBI" id="CHEBI:13193"/>
        <dbReference type="ChEBI" id="CHEBI:15378"/>
        <dbReference type="ChEBI" id="CHEBI:17319"/>
        <dbReference type="ChEBI" id="CHEBI:17499"/>
        <dbReference type="ChEBI" id="CHEBI:29917"/>
        <dbReference type="ChEBI" id="CHEBI:57844"/>
        <dbReference type="ChEBI" id="CHEBI:59789"/>
        <dbReference type="ChEBI" id="CHEBI:64428"/>
        <dbReference type="ChEBI" id="CHEBI:74415"/>
        <dbReference type="ChEBI" id="CHEBI:74416"/>
    </reaction>
    <physiologicalReaction direction="left-to-right" evidence="11">
        <dbReference type="Rhea" id="RHEA:36340"/>
    </physiologicalReaction>
</comment>
<feature type="binding site" evidence="14">
    <location>
        <position position="161"/>
    </location>
    <ligand>
        <name>[4Fe-4S] cluster</name>
        <dbReference type="ChEBI" id="CHEBI:49883"/>
        <label>2</label>
        <note>4Fe-4S-S-AdoMet</note>
    </ligand>
</feature>
<dbReference type="HAMAP" id="MF_01864">
    <property type="entry name" value="tRNA_metthiotr_MiaB"/>
    <property type="match status" value="1"/>
</dbReference>
<dbReference type="GO" id="GO:0051539">
    <property type="term" value="F:4 iron, 4 sulfur cluster binding"/>
    <property type="evidence" value="ECO:0007669"/>
    <property type="project" value="UniProtKB-UniRule"/>
</dbReference>
<feature type="domain" description="TRAM" evidence="15">
    <location>
        <begin position="378"/>
        <end position="441"/>
    </location>
</feature>
<feature type="binding site" evidence="14">
    <location>
        <position position="164"/>
    </location>
    <ligand>
        <name>[4Fe-4S] cluster</name>
        <dbReference type="ChEBI" id="CHEBI:49883"/>
        <label>2</label>
        <note>4Fe-4S-S-AdoMet</note>
    </ligand>
</feature>
<keyword evidence="5 14" id="KW-0949">S-adenosyl-L-methionine</keyword>
<dbReference type="CDD" id="cd01335">
    <property type="entry name" value="Radical_SAM"/>
    <property type="match status" value="1"/>
</dbReference>
<evidence type="ECO:0000256" key="12">
    <source>
        <dbReference type="ARBA" id="ARBA00052380"/>
    </source>
</evidence>
<evidence type="ECO:0000256" key="8">
    <source>
        <dbReference type="ARBA" id="ARBA00023004"/>
    </source>
</evidence>
<comment type="catalytic activity">
    <reaction evidence="13">
        <text>N(6)-dimethylallyladenosine(37) in tRNA + (sulfur carrier)-SH + AH2 + 2 S-adenosyl-L-methionine = 2-methylsulfanyl-N(6)-dimethylallyladenosine(37) in tRNA + (sulfur carrier)-H + 5'-deoxyadenosine + L-methionine + A + S-adenosyl-L-homocysteine + 2 H(+)</text>
        <dbReference type="Rhea" id="RHEA:37067"/>
        <dbReference type="Rhea" id="RHEA-COMP:10375"/>
        <dbReference type="Rhea" id="RHEA-COMP:10376"/>
        <dbReference type="Rhea" id="RHEA-COMP:14737"/>
        <dbReference type="Rhea" id="RHEA-COMP:14739"/>
        <dbReference type="ChEBI" id="CHEBI:13193"/>
        <dbReference type="ChEBI" id="CHEBI:15378"/>
        <dbReference type="ChEBI" id="CHEBI:17319"/>
        <dbReference type="ChEBI" id="CHEBI:17499"/>
        <dbReference type="ChEBI" id="CHEBI:29917"/>
        <dbReference type="ChEBI" id="CHEBI:57844"/>
        <dbReference type="ChEBI" id="CHEBI:57856"/>
        <dbReference type="ChEBI" id="CHEBI:59789"/>
        <dbReference type="ChEBI" id="CHEBI:64428"/>
        <dbReference type="ChEBI" id="CHEBI:74415"/>
        <dbReference type="ChEBI" id="CHEBI:74417"/>
        <dbReference type="EC" id="2.8.4.3"/>
    </reaction>
    <physiologicalReaction direction="left-to-right" evidence="13">
        <dbReference type="Rhea" id="RHEA:37068"/>
    </physiologicalReaction>
</comment>
<dbReference type="Pfam" id="PF01938">
    <property type="entry name" value="TRAM"/>
    <property type="match status" value="1"/>
</dbReference>
<dbReference type="InterPro" id="IPR002792">
    <property type="entry name" value="TRAM_dom"/>
</dbReference>
<dbReference type="Gene3D" id="3.40.50.12160">
    <property type="entry name" value="Methylthiotransferase, N-terminal domain"/>
    <property type="match status" value="1"/>
</dbReference>
<gene>
    <name evidence="14 18" type="primary">miaB</name>
    <name evidence="18" type="ORF">NCTC5908_00440</name>
</gene>
<dbReference type="AlphaFoldDB" id="A0A336N2F4"/>
<evidence type="ECO:0000256" key="2">
    <source>
        <dbReference type="ARBA" id="ARBA00022485"/>
    </source>
</evidence>
<keyword evidence="7 14" id="KW-0479">Metal-binding</keyword>
<dbReference type="Proteomes" id="UP000253728">
    <property type="component" value="Unassembled WGS sequence"/>
</dbReference>
<evidence type="ECO:0000256" key="13">
    <source>
        <dbReference type="ARBA" id="ARBA00052587"/>
    </source>
</evidence>
<dbReference type="EC" id="2.8.4.3" evidence="10 14"/>
<evidence type="ECO:0000259" key="17">
    <source>
        <dbReference type="PROSITE" id="PS51918"/>
    </source>
</evidence>
<dbReference type="FunFam" id="3.40.50.12160:FF:000001">
    <property type="entry name" value="tRNA-2-methylthio-N(6)-dimethylallyladenosine synthase"/>
    <property type="match status" value="1"/>
</dbReference>